<gene>
    <name evidence="1" type="ORF">DFO61_3322</name>
</gene>
<comment type="caution">
    <text evidence="1">The sequence shown here is derived from an EMBL/GenBank/DDBJ whole genome shotgun (WGS) entry which is preliminary data.</text>
</comment>
<reference evidence="1 2" key="1">
    <citation type="submission" date="2018-08" db="EMBL/GenBank/DDBJ databases">
        <title>Genome sequencing of rice bacterial endophytes.</title>
        <authorList>
            <person name="Venturi V."/>
        </authorList>
    </citation>
    <scope>NUCLEOTIDE SEQUENCE [LARGE SCALE GENOMIC DNA]</scope>
    <source>
        <strain evidence="1 2">E1205</strain>
    </source>
</reference>
<name>A0A397MC85_ECTOL</name>
<evidence type="ECO:0000313" key="1">
    <source>
        <dbReference type="EMBL" id="RIA22632.1"/>
    </source>
</evidence>
<protein>
    <submittedName>
        <fullName evidence="1">Uncharacterized protein</fullName>
    </submittedName>
</protein>
<dbReference type="AlphaFoldDB" id="A0A397MC85"/>
<dbReference type="EMBL" id="QXDA01000004">
    <property type="protein sequence ID" value="RIA22632.1"/>
    <property type="molecule type" value="Genomic_DNA"/>
</dbReference>
<dbReference type="Proteomes" id="UP000265836">
    <property type="component" value="Unassembled WGS sequence"/>
</dbReference>
<sequence>MTQAPATTVATAVRQHGGGRHPLYLPCTVPAGRLQDSRGGVINRRAEGATSSNPLPASCAAAAHPTTGVRRARELSPSLRSQNRPHAQLVEGYMTSLEALTNQPRKELHKLFPITLELCKGFHNSALQILCWILSCTQREKSNQNGQIKTELRSDDVALCVLIIIKVQHGALHDSLEEFDIRSLDCKPLLIYFALVPLGAKRLRSYICSHFALRSRQQIFSGADCLSRKHMQPHCMRVVSCLCILSATLQLFLMTVERDYYRNHDGKDRANCLNPSRSITALPRQADQHINQNDDDRRKAQRLAHIGKRETNVEFLVEHAGLPARLISESLQAPCHYVQREAAA</sequence>
<organism evidence="1 2">
    <name type="scientific">Ectopseudomonas oleovorans</name>
    <name type="common">Pseudomonas oleovorans</name>
    <dbReference type="NCBI Taxonomy" id="301"/>
    <lineage>
        <taxon>Bacteria</taxon>
        <taxon>Pseudomonadati</taxon>
        <taxon>Pseudomonadota</taxon>
        <taxon>Gammaproteobacteria</taxon>
        <taxon>Pseudomonadales</taxon>
        <taxon>Pseudomonadaceae</taxon>
        <taxon>Ectopseudomonas</taxon>
    </lineage>
</organism>
<evidence type="ECO:0000313" key="2">
    <source>
        <dbReference type="Proteomes" id="UP000265836"/>
    </source>
</evidence>
<proteinExistence type="predicted"/>
<accession>A0A397MC85</accession>